<organism evidence="2 3">
    <name type="scientific">Caulobacter zeae</name>
    <dbReference type="NCBI Taxonomy" id="2055137"/>
    <lineage>
        <taxon>Bacteria</taxon>
        <taxon>Pseudomonadati</taxon>
        <taxon>Pseudomonadota</taxon>
        <taxon>Alphaproteobacteria</taxon>
        <taxon>Caulobacterales</taxon>
        <taxon>Caulobacteraceae</taxon>
        <taxon>Caulobacter</taxon>
    </lineage>
</organism>
<evidence type="ECO:0000256" key="1">
    <source>
        <dbReference type="SAM" id="SignalP"/>
    </source>
</evidence>
<evidence type="ECO:0000313" key="2">
    <source>
        <dbReference type="EMBL" id="PLR22337.1"/>
    </source>
</evidence>
<gene>
    <name evidence="2" type="ORF">SGCZBJ_18515</name>
</gene>
<protein>
    <submittedName>
        <fullName evidence="2">Uncharacterized protein</fullName>
    </submittedName>
</protein>
<accession>A0A2N5D8D6</accession>
<keyword evidence="3" id="KW-1185">Reference proteome</keyword>
<dbReference type="Proteomes" id="UP000234479">
    <property type="component" value="Unassembled WGS sequence"/>
</dbReference>
<reference evidence="2 3" key="1">
    <citation type="submission" date="2017-12" db="EMBL/GenBank/DDBJ databases">
        <title>The genome sequence of Caulobacter sp. 410.</title>
        <authorList>
            <person name="Gao J."/>
            <person name="Mao X."/>
            <person name="Sun J."/>
        </authorList>
    </citation>
    <scope>NUCLEOTIDE SEQUENCE [LARGE SCALE GENOMIC DNA]</scope>
    <source>
        <strain evidence="2 3">410</strain>
    </source>
</reference>
<comment type="caution">
    <text evidence="2">The sequence shown here is derived from an EMBL/GenBank/DDBJ whole genome shotgun (WGS) entry which is preliminary data.</text>
</comment>
<evidence type="ECO:0000313" key="3">
    <source>
        <dbReference type="Proteomes" id="UP000234479"/>
    </source>
</evidence>
<keyword evidence="1" id="KW-0732">Signal</keyword>
<sequence>MRLHKFSIAAALGGALSIASSAQAQAPAASSPSEDLRCFVVTSLLAASDDESAKQIGQMGALYFMGRIDAKLSDKKIEDQMVALSAGLTEADTRAMLVRCGGELEKRGATMQEISKRVQVREEAAAAAKK</sequence>
<dbReference type="RefSeq" id="WP_101719429.1">
    <property type="nucleotide sequence ID" value="NZ_PJRS01000039.1"/>
</dbReference>
<feature type="chain" id="PRO_5014710709" evidence="1">
    <location>
        <begin position="25"/>
        <end position="130"/>
    </location>
</feature>
<proteinExistence type="predicted"/>
<name>A0A2N5D8D6_9CAUL</name>
<feature type="signal peptide" evidence="1">
    <location>
        <begin position="1"/>
        <end position="24"/>
    </location>
</feature>
<dbReference type="EMBL" id="PJRS01000039">
    <property type="protein sequence ID" value="PLR22337.1"/>
    <property type="molecule type" value="Genomic_DNA"/>
</dbReference>
<dbReference type="OrthoDB" id="7204479at2"/>
<dbReference type="AlphaFoldDB" id="A0A2N5D8D6"/>